<evidence type="ECO:0000313" key="1">
    <source>
        <dbReference type="EMBL" id="QNH77800.1"/>
    </source>
</evidence>
<dbReference type="RefSeq" id="WP_179596364.1">
    <property type="nucleotide sequence ID" value="NZ_CP060201.1"/>
</dbReference>
<sequence length="160" mass="17544">MNQPLANAIAAMGDAVNHEQPTMFWGEAMKHVRVLLEHLQTPLGASAALTSTRTSIAEGRPLEAVQHLDQVLLHLQAQSSEHVIHLADLLVAFESALSVKPFLWLEIGYNRVSGWMVTVYDKTAGTERVIVQVQSYQSAGDASIEAAQQLLAHIKEESHD</sequence>
<reference evidence="2" key="1">
    <citation type="journal article" date="2020" name="Microbiol. Resour. Announc.">
        <title>Complete genome sequences of four natural Pseudomonas isolates that catabolize a wide range of aromatic compounds relevant to lignin valorization.</title>
        <authorList>
            <person name="Hatmaker E.A."/>
            <person name="Presley G."/>
            <person name="Cannon O."/>
            <person name="Guss A.M."/>
            <person name="Elkins J.G."/>
        </authorList>
    </citation>
    <scope>NUCLEOTIDE SEQUENCE [LARGE SCALE GENOMIC DNA]</scope>
    <source>
        <strain evidence="2">H1F5C</strain>
    </source>
</reference>
<gene>
    <name evidence="1" type="ORF">GGI48_00985</name>
</gene>
<dbReference type="AlphaFoldDB" id="A0A7G7XCV5"/>
<proteinExistence type="predicted"/>
<evidence type="ECO:0000313" key="2">
    <source>
        <dbReference type="Proteomes" id="UP000515277"/>
    </source>
</evidence>
<dbReference type="Proteomes" id="UP000515277">
    <property type="component" value="Chromosome"/>
</dbReference>
<accession>A0A7G7XCV5</accession>
<organism evidence="1 2">
    <name type="scientific">Pseudomonas protegens</name>
    <dbReference type="NCBI Taxonomy" id="380021"/>
    <lineage>
        <taxon>Bacteria</taxon>
        <taxon>Pseudomonadati</taxon>
        <taxon>Pseudomonadota</taxon>
        <taxon>Gammaproteobacteria</taxon>
        <taxon>Pseudomonadales</taxon>
        <taxon>Pseudomonadaceae</taxon>
        <taxon>Pseudomonas</taxon>
    </lineage>
</organism>
<name>A0A7G7XCV5_9PSED</name>
<protein>
    <submittedName>
        <fullName evidence="1">Uncharacterized protein</fullName>
    </submittedName>
</protein>
<dbReference type="EMBL" id="CP060201">
    <property type="protein sequence ID" value="QNH77800.1"/>
    <property type="molecule type" value="Genomic_DNA"/>
</dbReference>